<evidence type="ECO:0000256" key="5">
    <source>
        <dbReference type="ARBA" id="ARBA00022679"/>
    </source>
</evidence>
<comment type="subcellular location">
    <subcellularLocation>
        <location evidence="1">Nucleus</location>
    </subcellularLocation>
</comment>
<dbReference type="Proteomes" id="UP001620626">
    <property type="component" value="Unassembled WGS sequence"/>
</dbReference>
<gene>
    <name evidence="12" type="ORF">niasHT_004841</name>
</gene>
<keyword evidence="13" id="KW-1185">Reference proteome</keyword>
<dbReference type="SUPFAM" id="SSF81631">
    <property type="entry name" value="PAP/OAS1 substrate-binding domain"/>
    <property type="match status" value="1"/>
</dbReference>
<accession>A0ABD2LUJ3</accession>
<dbReference type="EMBL" id="JBICBT010000260">
    <property type="protein sequence ID" value="KAL3118910.1"/>
    <property type="molecule type" value="Genomic_DNA"/>
</dbReference>
<feature type="compositionally biased region" description="Basic and acidic residues" evidence="10">
    <location>
        <begin position="854"/>
        <end position="864"/>
    </location>
</feature>
<dbReference type="GO" id="GO:0005634">
    <property type="term" value="C:nucleus"/>
    <property type="evidence" value="ECO:0007669"/>
    <property type="project" value="UniProtKB-SubCell"/>
</dbReference>
<organism evidence="12 13">
    <name type="scientific">Heterodera trifolii</name>
    <dbReference type="NCBI Taxonomy" id="157864"/>
    <lineage>
        <taxon>Eukaryota</taxon>
        <taxon>Metazoa</taxon>
        <taxon>Ecdysozoa</taxon>
        <taxon>Nematoda</taxon>
        <taxon>Chromadorea</taxon>
        <taxon>Rhabditida</taxon>
        <taxon>Tylenchina</taxon>
        <taxon>Tylenchomorpha</taxon>
        <taxon>Tylenchoidea</taxon>
        <taxon>Heteroderidae</taxon>
        <taxon>Heteroderinae</taxon>
        <taxon>Heterodera</taxon>
    </lineage>
</organism>
<evidence type="ECO:0000256" key="3">
    <source>
        <dbReference type="ARBA" id="ARBA00012388"/>
    </source>
</evidence>
<feature type="compositionally biased region" description="Polar residues" evidence="10">
    <location>
        <begin position="1089"/>
        <end position="1098"/>
    </location>
</feature>
<dbReference type="InterPro" id="IPR007012">
    <property type="entry name" value="PolA_pol_cen_dom"/>
</dbReference>
<evidence type="ECO:0000313" key="12">
    <source>
        <dbReference type="EMBL" id="KAL3118910.1"/>
    </source>
</evidence>
<evidence type="ECO:0000256" key="8">
    <source>
        <dbReference type="ARBA" id="ARBA00023242"/>
    </source>
</evidence>
<dbReference type="PANTHER" id="PTHR10682">
    <property type="entry name" value="POLY A POLYMERASE"/>
    <property type="match status" value="1"/>
</dbReference>
<keyword evidence="8" id="KW-0539">Nucleus</keyword>
<feature type="region of interest" description="Disordered" evidence="10">
    <location>
        <begin position="1069"/>
        <end position="1098"/>
    </location>
</feature>
<evidence type="ECO:0000256" key="7">
    <source>
        <dbReference type="ARBA" id="ARBA00022840"/>
    </source>
</evidence>
<dbReference type="Gene3D" id="3.30.70.590">
    <property type="entry name" value="Poly(A) polymerase predicted RNA binding domain"/>
    <property type="match status" value="1"/>
</dbReference>
<keyword evidence="7" id="KW-0067">ATP-binding</keyword>
<dbReference type="InterPro" id="IPR011068">
    <property type="entry name" value="NuclTrfase_I-like_C"/>
</dbReference>
<keyword evidence="4" id="KW-0507">mRNA processing</keyword>
<feature type="domain" description="Poly(A) polymerase central" evidence="11">
    <location>
        <begin position="1593"/>
        <end position="1725"/>
    </location>
</feature>
<dbReference type="SUPFAM" id="SSF55003">
    <property type="entry name" value="PAP/Archaeal CCA-adding enzyme, C-terminal domain"/>
    <property type="match status" value="1"/>
</dbReference>
<evidence type="ECO:0000313" key="13">
    <source>
        <dbReference type="Proteomes" id="UP001620626"/>
    </source>
</evidence>
<reference evidence="12 13" key="1">
    <citation type="submission" date="2024-10" db="EMBL/GenBank/DDBJ databases">
        <authorList>
            <person name="Kim D."/>
        </authorList>
    </citation>
    <scope>NUCLEOTIDE SEQUENCE [LARGE SCALE GENOMIC DNA]</scope>
    <source>
        <strain evidence="12">BH-2024</strain>
    </source>
</reference>
<feature type="region of interest" description="Disordered" evidence="10">
    <location>
        <begin position="838"/>
        <end position="864"/>
    </location>
</feature>
<dbReference type="SUPFAM" id="SSF81301">
    <property type="entry name" value="Nucleotidyltransferase"/>
    <property type="match status" value="1"/>
</dbReference>
<evidence type="ECO:0000256" key="9">
    <source>
        <dbReference type="ARBA" id="ARBA00048830"/>
    </source>
</evidence>
<evidence type="ECO:0000256" key="6">
    <source>
        <dbReference type="ARBA" id="ARBA00022741"/>
    </source>
</evidence>
<keyword evidence="5" id="KW-0808">Transferase</keyword>
<comment type="caution">
    <text evidence="12">The sequence shown here is derived from an EMBL/GenBank/DDBJ whole genome shotgun (WGS) entry which is preliminary data.</text>
</comment>
<dbReference type="GO" id="GO:1990817">
    <property type="term" value="F:poly(A) RNA polymerase activity"/>
    <property type="evidence" value="ECO:0007669"/>
    <property type="project" value="UniProtKB-EC"/>
</dbReference>
<proteinExistence type="inferred from homology"/>
<dbReference type="PANTHER" id="PTHR10682:SF10">
    <property type="entry name" value="POLYNUCLEOTIDE ADENYLYLTRANSFERASE"/>
    <property type="match status" value="1"/>
</dbReference>
<feature type="compositionally biased region" description="Basic and acidic residues" evidence="10">
    <location>
        <begin position="995"/>
        <end position="1011"/>
    </location>
</feature>
<sequence length="1920" mass="223318">MEPLMEHKVCGTTIPKCGEHLRQRPQHICVPSTRILIRGVEFEQLRIRHCSVTRGSSGPASPGYSLAVPMQPEQAHLNPQGQREKGPHPHQTDYLAGLKHRCDTRRAMTETWFRSVTAAALDTSGISPVDSERPCPPLWEGAKDEPNNGQSIQLEEDKLPNSVENQNVPEKVIDKIPKIAQRQIEQHGKKNAEEDKVPNNDERQNVSKEKMPKTGKHQNKECEYKMPNFCQLDEDQLLEDKMPNLGQLLNEQIGKEVEGKDKMPNLGQRMHQTMAKTHFACPTADEVMWEEMQQNDTNAIDEIASLLLYAYFTFLDASDEAEIYSMEGDGTKVLYIEMLGVVWWLELVCEELVKLSSTLASQSPEFGTFISEATKLGHHWNEMLQLLQKTSIHEQKMFILYKFVRLLYCNETMRTESEKWTAQFMNAPFIHFLVEEFEKGICDDHQQLGNWDIPKFDKMEAMQIYESIMAQRERGKTINLYCIGMLIERFIKMRIFFCKMNTVRLLQSKKKIITLIGETGLVQLELMYPEVTKFLMPTPLALSVRYKMFLEMSTYSDRSMLVGIRLLIIPLLFRHAQIICSSNLKFVDHHILEAFEWKIINLATLTYLELRNGQDEELMPIFCLLYKFVKYMENTMKLYKLDSRAIKVKAINSWEDCKCLKDKNEWKKAYQQQINFLSHYHYMDMKTIIEENVAGFVDFMVSSRGVRSRAAKLLTEKHKSLLQINHSKLTDNGVFSDAQLLIDYSGALFDDGTTMSHVIGTLSAQLSVWIRWMDSELMETQNSKRAIGHRKVCEKIWANERMNFEDIYDSIEDSDLNELEQLGFFLRELIPKAMEFVGKKSSKKQHQQPNKNVQKCEPETKQTDHRHSLIVAEWDQMVANAKENGTEMRLVEETEAQKLIKQTHMDALIGLIKNSIGREILREGFHANEEAKERLINFIQFELIEDFMTILYSTDQKDFDENNKKLKDKLQREKDKKKQREADLADQNMEQLISEEERVKKLGQKMAERQTEKRKRRRESEQKRKLERQRRRGSQNSDETSKEEIATMALFVPSSHGTLIDQSSDEALFDSPSRYDESPNPSPSRHSDSPSWNSSENMMFSPLRPKVSMNFKISMSNSPRNWSSNSVQSPSSKEKWRNKILADEIRTELSILPKFISDEFLHFAYAQFLTNPTEIQRRILDIGIFVNEILHRRKIVAKINKIMKIKMVNEEKSFKFKQLKEMDTLFMEEQLNESKISAIKTEGDFEKFAHVLYGILKRIIFEMEGKNISIKLDEDDEEDEEMKMVRKQLHRNKLAQAIEIGTPHAPKSVKSIWQSMEKQQQGKMLAQINGTNKQNLADRFIEYYLNGWRALGEQQRIDRKLYKQYEGKFMDKCKTSLGSNFPQNTQQIYFKCSEDEKHEEFLVNLLRENGFNEAHSSESTSALNVLKSLISAWSNDNARVLETGSQLLGARTSNADIDIICVMRQTLATQTEEIDTFFGKNYCNLNGRICEDNSLYCLLCKHPKVTFLNKTPRAYIPMIELNFFGIDFDLALVLIPNIEAIPDEPLDATDIKSMMEIMAFSSNPHEGMLKSLSGYLANVQILQLMRTKSNIKKFRMVLRSLKCWAKSNYIYGNFLGFFNGAALSILAAKIISWYPNGSVPFMFEKLMFILMNRKWPMPIQLTEEQENNGFESMCWNSPDKRTALLMPIITPSCLTQNASQNVNKSTFRIIQNTIRETYIKLRHLHESTINSSENEQNLWQKLFPVKKFTSKYTHFCLIICMVSVSQHIDQFCRYIERKLRFQLENFDGILSQFIEYSHLNPNSQIANDKNCPKMKALKNTHNQHFPICQKWLIGLKMKKKKKKQQNGDKKLDEENINLINEMLDKEVATHIHKEYSLKVLKGMYINVGIESRYISEEELATEWQFDKDHKNGNGRKINKK</sequence>
<name>A0ABD2LUJ3_9BILA</name>
<feature type="region of interest" description="Disordered" evidence="10">
    <location>
        <begin position="970"/>
        <end position="1043"/>
    </location>
</feature>
<comment type="catalytic activity">
    <reaction evidence="9">
        <text>RNA(n) + ATP = RNA(n)-3'-adenine ribonucleotide + diphosphate</text>
        <dbReference type="Rhea" id="RHEA:11332"/>
        <dbReference type="Rhea" id="RHEA-COMP:14527"/>
        <dbReference type="Rhea" id="RHEA-COMP:17347"/>
        <dbReference type="ChEBI" id="CHEBI:30616"/>
        <dbReference type="ChEBI" id="CHEBI:33019"/>
        <dbReference type="ChEBI" id="CHEBI:140395"/>
        <dbReference type="ChEBI" id="CHEBI:173115"/>
        <dbReference type="EC" id="2.7.7.19"/>
    </reaction>
</comment>
<dbReference type="InterPro" id="IPR043519">
    <property type="entry name" value="NT_sf"/>
</dbReference>
<keyword evidence="6" id="KW-0547">Nucleotide-binding</keyword>
<evidence type="ECO:0000259" key="11">
    <source>
        <dbReference type="Pfam" id="PF04928"/>
    </source>
</evidence>
<evidence type="ECO:0000256" key="1">
    <source>
        <dbReference type="ARBA" id="ARBA00004123"/>
    </source>
</evidence>
<evidence type="ECO:0000256" key="10">
    <source>
        <dbReference type="SAM" id="MobiDB-lite"/>
    </source>
</evidence>
<feature type="compositionally biased region" description="Basic and acidic residues" evidence="10">
    <location>
        <begin position="970"/>
        <end position="983"/>
    </location>
</feature>
<feature type="region of interest" description="Disordered" evidence="10">
    <location>
        <begin position="184"/>
        <end position="219"/>
    </location>
</feature>
<protein>
    <recommendedName>
        <fullName evidence="3">polynucleotide adenylyltransferase</fullName>
        <ecNumber evidence="3">2.7.7.19</ecNumber>
    </recommendedName>
</protein>
<dbReference type="EC" id="2.7.7.19" evidence="3"/>
<dbReference type="GO" id="GO:0005524">
    <property type="term" value="F:ATP binding"/>
    <property type="evidence" value="ECO:0007669"/>
    <property type="project" value="UniProtKB-KW"/>
</dbReference>
<comment type="similarity">
    <text evidence="2">Belongs to the poly(A) polymerase family.</text>
</comment>
<evidence type="ECO:0000256" key="2">
    <source>
        <dbReference type="ARBA" id="ARBA00010912"/>
    </source>
</evidence>
<dbReference type="Gene3D" id="1.10.1410.10">
    <property type="match status" value="1"/>
</dbReference>
<evidence type="ECO:0000256" key="4">
    <source>
        <dbReference type="ARBA" id="ARBA00022664"/>
    </source>
</evidence>
<dbReference type="Pfam" id="PF04928">
    <property type="entry name" value="PAP_central"/>
    <property type="match status" value="1"/>
</dbReference>
<dbReference type="GO" id="GO:0006397">
    <property type="term" value="P:mRNA processing"/>
    <property type="evidence" value="ECO:0007669"/>
    <property type="project" value="UniProtKB-KW"/>
</dbReference>